<dbReference type="Proteomes" id="UP001396334">
    <property type="component" value="Unassembled WGS sequence"/>
</dbReference>
<evidence type="ECO:0000313" key="1">
    <source>
        <dbReference type="EMBL" id="KAK8983353.1"/>
    </source>
</evidence>
<gene>
    <name evidence="1" type="ORF">V6N11_073773</name>
</gene>
<sequence>MHVVGPILRAPRTARPGNVQREGDKWMASEWALLLSSPSTSSPYSLIRSIARLINRAWSIDIQVIKREVNSDADHMTKLTLGSDISGLVTDSPSTFLVPILDRHIHDLPYARKARSIPGQAVDIHVTS</sequence>
<proteinExistence type="predicted"/>
<evidence type="ECO:0008006" key="3">
    <source>
        <dbReference type="Google" id="ProtNLM"/>
    </source>
</evidence>
<accession>A0ABR2P4G8</accession>
<evidence type="ECO:0000313" key="2">
    <source>
        <dbReference type="Proteomes" id="UP001396334"/>
    </source>
</evidence>
<protein>
    <recommendedName>
        <fullName evidence="3">RNase H type-1 domain-containing protein</fullName>
    </recommendedName>
</protein>
<dbReference type="EMBL" id="JBBPBN010000080">
    <property type="protein sequence ID" value="KAK8983353.1"/>
    <property type="molecule type" value="Genomic_DNA"/>
</dbReference>
<comment type="caution">
    <text evidence="1">The sequence shown here is derived from an EMBL/GenBank/DDBJ whole genome shotgun (WGS) entry which is preliminary data.</text>
</comment>
<organism evidence="1 2">
    <name type="scientific">Hibiscus sabdariffa</name>
    <name type="common">roselle</name>
    <dbReference type="NCBI Taxonomy" id="183260"/>
    <lineage>
        <taxon>Eukaryota</taxon>
        <taxon>Viridiplantae</taxon>
        <taxon>Streptophyta</taxon>
        <taxon>Embryophyta</taxon>
        <taxon>Tracheophyta</taxon>
        <taxon>Spermatophyta</taxon>
        <taxon>Magnoliopsida</taxon>
        <taxon>eudicotyledons</taxon>
        <taxon>Gunneridae</taxon>
        <taxon>Pentapetalae</taxon>
        <taxon>rosids</taxon>
        <taxon>malvids</taxon>
        <taxon>Malvales</taxon>
        <taxon>Malvaceae</taxon>
        <taxon>Malvoideae</taxon>
        <taxon>Hibiscus</taxon>
    </lineage>
</organism>
<reference evidence="1 2" key="1">
    <citation type="journal article" date="2024" name="G3 (Bethesda)">
        <title>Genome assembly of Hibiscus sabdariffa L. provides insights into metabolisms of medicinal natural products.</title>
        <authorList>
            <person name="Kim T."/>
        </authorList>
    </citation>
    <scope>NUCLEOTIDE SEQUENCE [LARGE SCALE GENOMIC DNA]</scope>
    <source>
        <strain evidence="1">TK-2024</strain>
        <tissue evidence="1">Old leaves</tissue>
    </source>
</reference>
<keyword evidence="2" id="KW-1185">Reference proteome</keyword>
<name>A0ABR2P4G8_9ROSI</name>